<dbReference type="Proteomes" id="UP000031671">
    <property type="component" value="Unassembled WGS sequence"/>
</dbReference>
<feature type="transmembrane region" description="Helical" evidence="1">
    <location>
        <begin position="20"/>
        <end position="43"/>
    </location>
</feature>
<organism evidence="2 3">
    <name type="scientific">Vibrio ishigakensis</name>
    <dbReference type="NCBI Taxonomy" id="1481914"/>
    <lineage>
        <taxon>Bacteria</taxon>
        <taxon>Pseudomonadati</taxon>
        <taxon>Pseudomonadota</taxon>
        <taxon>Gammaproteobacteria</taxon>
        <taxon>Vibrionales</taxon>
        <taxon>Vibrionaceae</taxon>
        <taxon>Vibrio</taxon>
    </lineage>
</organism>
<keyword evidence="1" id="KW-0472">Membrane</keyword>
<name>A0A0B8NQD6_9VIBR</name>
<feature type="transmembrane region" description="Helical" evidence="1">
    <location>
        <begin position="55"/>
        <end position="75"/>
    </location>
</feature>
<accession>A0A0B8NQD6</accession>
<reference evidence="2 3" key="2">
    <citation type="submission" date="2015-01" db="EMBL/GenBank/DDBJ databases">
        <authorList>
            <consortium name="NBRP consortium"/>
            <person name="Sawabe T."/>
            <person name="Meirelles P."/>
            <person name="Feng G."/>
            <person name="Sayaka M."/>
            <person name="Hattori M."/>
            <person name="Ohkuma M."/>
        </authorList>
    </citation>
    <scope>NUCLEOTIDE SEQUENCE [LARGE SCALE GENOMIC DNA]</scope>
    <source>
        <strain evidence="3">JCM 19231</strain>
    </source>
</reference>
<comment type="caution">
    <text evidence="2">The sequence shown here is derived from an EMBL/GenBank/DDBJ whole genome shotgun (WGS) entry which is preliminary data.</text>
</comment>
<keyword evidence="1" id="KW-1133">Transmembrane helix</keyword>
<proteinExistence type="predicted"/>
<sequence length="76" mass="8933">MLIEIIVPRRTLSEPRWYRWLNNLSLVGFNSIVLQLTLPLLALEAAIWAQSQQIGLLHIIELPLWLARLSAFWLWI</sequence>
<keyword evidence="3" id="KW-1185">Reference proteome</keyword>
<evidence type="ECO:0000313" key="2">
    <source>
        <dbReference type="EMBL" id="GAM56815.1"/>
    </source>
</evidence>
<protein>
    <submittedName>
        <fullName evidence="2">Possible sterol desaturase</fullName>
    </submittedName>
</protein>
<gene>
    <name evidence="2" type="ORF">JCM19231_1102</name>
</gene>
<dbReference type="AlphaFoldDB" id="A0A0B8NQD6"/>
<keyword evidence="1" id="KW-0812">Transmembrane</keyword>
<dbReference type="EMBL" id="BBRZ01000037">
    <property type="protein sequence ID" value="GAM56815.1"/>
    <property type="molecule type" value="Genomic_DNA"/>
</dbReference>
<reference evidence="2 3" key="1">
    <citation type="submission" date="2015-01" db="EMBL/GenBank/DDBJ databases">
        <title>Vibrio sp. C1 JCM 19231 whole genome shotgun sequence.</title>
        <authorList>
            <person name="Sawabe T."/>
            <person name="Meirelles P."/>
            <person name="Feng G."/>
            <person name="Sayaka M."/>
            <person name="Hattori M."/>
            <person name="Ohkuma M."/>
        </authorList>
    </citation>
    <scope>NUCLEOTIDE SEQUENCE [LARGE SCALE GENOMIC DNA]</scope>
    <source>
        <strain evidence="3">JCM 19231</strain>
    </source>
</reference>
<evidence type="ECO:0000256" key="1">
    <source>
        <dbReference type="SAM" id="Phobius"/>
    </source>
</evidence>
<evidence type="ECO:0000313" key="3">
    <source>
        <dbReference type="Proteomes" id="UP000031671"/>
    </source>
</evidence>